<name>A0A9N9R8B5_9NEOP</name>
<dbReference type="Pfam" id="PF00650">
    <property type="entry name" value="CRAL_TRIO"/>
    <property type="match status" value="1"/>
</dbReference>
<reference evidence="2" key="1">
    <citation type="submission" date="2021-12" db="EMBL/GenBank/DDBJ databases">
        <authorList>
            <person name="King R."/>
        </authorList>
    </citation>
    <scope>NUCLEOTIDE SEQUENCE</scope>
</reference>
<protein>
    <recommendedName>
        <fullName evidence="1">CRAL-TRIO domain-containing protein</fullName>
    </recommendedName>
</protein>
<accession>A0A9N9R8B5</accession>
<evidence type="ECO:0000259" key="1">
    <source>
        <dbReference type="PROSITE" id="PS50191"/>
    </source>
</evidence>
<dbReference type="PANTHER" id="PTHR10174:SF222">
    <property type="entry name" value="GH10083P-RELATED"/>
    <property type="match status" value="1"/>
</dbReference>
<dbReference type="Gene3D" id="3.40.525.10">
    <property type="entry name" value="CRAL-TRIO lipid binding domain"/>
    <property type="match status" value="1"/>
</dbReference>
<proteinExistence type="predicted"/>
<dbReference type="GO" id="GO:1902936">
    <property type="term" value="F:phosphatidylinositol bisphosphate binding"/>
    <property type="evidence" value="ECO:0007669"/>
    <property type="project" value="TreeGrafter"/>
</dbReference>
<keyword evidence="3" id="KW-1185">Reference proteome</keyword>
<evidence type="ECO:0000313" key="2">
    <source>
        <dbReference type="EMBL" id="CAG9791526.1"/>
    </source>
</evidence>
<organism evidence="2 3">
    <name type="scientific">Diatraea saccharalis</name>
    <name type="common">sugarcane borer</name>
    <dbReference type="NCBI Taxonomy" id="40085"/>
    <lineage>
        <taxon>Eukaryota</taxon>
        <taxon>Metazoa</taxon>
        <taxon>Ecdysozoa</taxon>
        <taxon>Arthropoda</taxon>
        <taxon>Hexapoda</taxon>
        <taxon>Insecta</taxon>
        <taxon>Pterygota</taxon>
        <taxon>Neoptera</taxon>
        <taxon>Endopterygota</taxon>
        <taxon>Lepidoptera</taxon>
        <taxon>Glossata</taxon>
        <taxon>Ditrysia</taxon>
        <taxon>Pyraloidea</taxon>
        <taxon>Crambidae</taxon>
        <taxon>Crambinae</taxon>
        <taxon>Diatraea</taxon>
    </lineage>
</organism>
<dbReference type="InterPro" id="IPR036273">
    <property type="entry name" value="CRAL/TRIO_N_dom_sf"/>
</dbReference>
<dbReference type="PROSITE" id="PS50191">
    <property type="entry name" value="CRAL_TRIO"/>
    <property type="match status" value="1"/>
</dbReference>
<dbReference type="InterPro" id="IPR001251">
    <property type="entry name" value="CRAL-TRIO_dom"/>
</dbReference>
<dbReference type="SUPFAM" id="SSF52087">
    <property type="entry name" value="CRAL/TRIO domain"/>
    <property type="match status" value="1"/>
</dbReference>
<feature type="domain" description="CRAL-TRIO" evidence="1">
    <location>
        <begin position="136"/>
        <end position="262"/>
    </location>
</feature>
<dbReference type="Proteomes" id="UP001153714">
    <property type="component" value="Chromosome 3"/>
</dbReference>
<gene>
    <name evidence="2" type="ORF">DIATSA_LOCUS9135</name>
</gene>
<dbReference type="AlphaFoldDB" id="A0A9N9R8B5"/>
<dbReference type="SUPFAM" id="SSF46938">
    <property type="entry name" value="CRAL/TRIO N-terminal domain"/>
    <property type="match status" value="1"/>
</dbReference>
<dbReference type="OrthoDB" id="7422178at2759"/>
<dbReference type="EMBL" id="OU893334">
    <property type="protein sequence ID" value="CAG9791526.1"/>
    <property type="molecule type" value="Genomic_DNA"/>
</dbReference>
<dbReference type="GO" id="GO:0016020">
    <property type="term" value="C:membrane"/>
    <property type="evidence" value="ECO:0007669"/>
    <property type="project" value="TreeGrafter"/>
</dbReference>
<sequence length="316" mass="36892">MECLPDNPLLKFHPDTLQYVRKTYNLDQPGAMDDAIDILESWVQKQQHFIKKEFDRDYLERTIIRAKGSVERAKERLDKICTSRTLIPHFFTKFDVKSSLLADSCDGFLPTLTKDHYRVYLTSNSIQEFNQETFLALYQCFVSMLEYVCRFDYSCGIILVLDLRNMNLFDCVKHINISDLSHTFSLLLSGYNFQSGYGFRLKGMHIITSSKFVDSLVAIFKQILNKKVGERIQVFRTVEEVYDHIEKDILPEEYGGKEMSKTELHQKWLDILSSEDHIEYMTNMNEAKTIEELRMKNGVKSEHLGVPGTFRALNMD</sequence>
<evidence type="ECO:0000313" key="3">
    <source>
        <dbReference type="Proteomes" id="UP001153714"/>
    </source>
</evidence>
<reference evidence="2" key="2">
    <citation type="submission" date="2022-10" db="EMBL/GenBank/DDBJ databases">
        <authorList>
            <consortium name="ENA_rothamsted_submissions"/>
            <consortium name="culmorum"/>
            <person name="King R."/>
        </authorList>
    </citation>
    <scope>NUCLEOTIDE SEQUENCE</scope>
</reference>
<dbReference type="PANTHER" id="PTHR10174">
    <property type="entry name" value="ALPHA-TOCOPHEROL TRANSFER PROTEIN-RELATED"/>
    <property type="match status" value="1"/>
</dbReference>
<dbReference type="CDD" id="cd00170">
    <property type="entry name" value="SEC14"/>
    <property type="match status" value="1"/>
</dbReference>
<dbReference type="InterPro" id="IPR036865">
    <property type="entry name" value="CRAL-TRIO_dom_sf"/>
</dbReference>